<reference evidence="2" key="2">
    <citation type="submission" date="2023-01" db="EMBL/GenBank/DDBJ databases">
        <title>Draft genome sequence of Algimonas ampicilliniresistens strain NBRC 108219.</title>
        <authorList>
            <person name="Sun Q."/>
            <person name="Mori K."/>
        </authorList>
    </citation>
    <scope>NUCLEOTIDE SEQUENCE</scope>
    <source>
        <strain evidence="2">NBRC 108219</strain>
    </source>
</reference>
<proteinExistence type="predicted"/>
<feature type="transmembrane region" description="Helical" evidence="1">
    <location>
        <begin position="19"/>
        <end position="40"/>
    </location>
</feature>
<feature type="transmembrane region" description="Helical" evidence="1">
    <location>
        <begin position="131"/>
        <end position="151"/>
    </location>
</feature>
<evidence type="ECO:0008006" key="4">
    <source>
        <dbReference type="Google" id="ProtNLM"/>
    </source>
</evidence>
<accession>A0ABQ5VAT9</accession>
<dbReference type="EMBL" id="BSNK01000002">
    <property type="protein sequence ID" value="GLQ24555.1"/>
    <property type="molecule type" value="Genomic_DNA"/>
</dbReference>
<evidence type="ECO:0000256" key="1">
    <source>
        <dbReference type="SAM" id="Phobius"/>
    </source>
</evidence>
<feature type="transmembrane region" description="Helical" evidence="1">
    <location>
        <begin position="171"/>
        <end position="189"/>
    </location>
</feature>
<evidence type="ECO:0000313" key="3">
    <source>
        <dbReference type="Proteomes" id="UP001161391"/>
    </source>
</evidence>
<keyword evidence="1" id="KW-0812">Transmembrane</keyword>
<name>A0ABQ5VAT9_9PROT</name>
<keyword evidence="1" id="KW-1133">Transmembrane helix</keyword>
<feature type="transmembrane region" description="Helical" evidence="1">
    <location>
        <begin position="65"/>
        <end position="86"/>
    </location>
</feature>
<evidence type="ECO:0000313" key="2">
    <source>
        <dbReference type="EMBL" id="GLQ24555.1"/>
    </source>
</evidence>
<protein>
    <recommendedName>
        <fullName evidence="4">Yip1 domain-containing protein</fullName>
    </recommendedName>
</protein>
<sequence>MEADELESGSGDSINRVDLLLIGLGVALIGIWGTFASLIASPSKLSPYLIGRAADAKNEGKPNRYLGPGLFFVLSLLIFIVVMYLLKLQAVPSAEPRDVSEIVQSSASYKVGYALAQLIDMFEQRVMSGNIWSAIVIVVPVYAFAIALALINRVLMGWIAPGWTAAHAVGAALYNIGTIILWMGMTVLISTIASSFLPTPILAGLTGLAFLTVIGLTAVQTYQFAADVTDEADYRLGILSAVTPVAILGLIVVFVILLV</sequence>
<keyword evidence="1" id="KW-0472">Membrane</keyword>
<reference evidence="2" key="1">
    <citation type="journal article" date="2014" name="Int. J. Syst. Evol. Microbiol.">
        <title>Complete genome of a new Firmicutes species belonging to the dominant human colonic microbiota ('Ruminococcus bicirculans') reveals two chromosomes and a selective capacity to utilize plant glucans.</title>
        <authorList>
            <consortium name="NISC Comparative Sequencing Program"/>
            <person name="Wegmann U."/>
            <person name="Louis P."/>
            <person name="Goesmann A."/>
            <person name="Henrissat B."/>
            <person name="Duncan S.H."/>
            <person name="Flint H.J."/>
        </authorList>
    </citation>
    <scope>NUCLEOTIDE SEQUENCE</scope>
    <source>
        <strain evidence="2">NBRC 108219</strain>
    </source>
</reference>
<dbReference type="Proteomes" id="UP001161391">
    <property type="component" value="Unassembled WGS sequence"/>
</dbReference>
<keyword evidence="3" id="KW-1185">Reference proteome</keyword>
<feature type="transmembrane region" description="Helical" evidence="1">
    <location>
        <begin position="234"/>
        <end position="258"/>
    </location>
</feature>
<organism evidence="2 3">
    <name type="scientific">Algimonas ampicilliniresistens</name>
    <dbReference type="NCBI Taxonomy" id="1298735"/>
    <lineage>
        <taxon>Bacteria</taxon>
        <taxon>Pseudomonadati</taxon>
        <taxon>Pseudomonadota</taxon>
        <taxon>Alphaproteobacteria</taxon>
        <taxon>Maricaulales</taxon>
        <taxon>Robiginitomaculaceae</taxon>
        <taxon>Algimonas</taxon>
    </lineage>
</organism>
<comment type="caution">
    <text evidence="2">The sequence shown here is derived from an EMBL/GenBank/DDBJ whole genome shotgun (WGS) entry which is preliminary data.</text>
</comment>
<dbReference type="RefSeq" id="WP_284391108.1">
    <property type="nucleotide sequence ID" value="NZ_BSNK01000002.1"/>
</dbReference>
<gene>
    <name evidence="2" type="ORF">GCM10007853_24290</name>
</gene>
<feature type="transmembrane region" description="Helical" evidence="1">
    <location>
        <begin position="201"/>
        <end position="222"/>
    </location>
</feature>